<evidence type="ECO:0000313" key="3">
    <source>
        <dbReference type="Proteomes" id="UP000039660"/>
    </source>
</evidence>
<dbReference type="Gene3D" id="3.40.630.40">
    <property type="entry name" value="Zn-dependent exopeptidases"/>
    <property type="match status" value="1"/>
</dbReference>
<dbReference type="EMBL" id="CCRK01000016">
    <property type="protein sequence ID" value="CDZ53418.1"/>
    <property type="molecule type" value="Genomic_DNA"/>
</dbReference>
<sequence>MAKQAQFFLMPNDPSPVEVVNEQSQGNIIFVCEHAGRGIPRCLGDLGVLPDEMERHIAYDVGADSVARKLAAAFSAPLYIQPYSRLVIDCNRPLGAVDLVPEVSDGTYIPKNIGLSAAECFDRYAAIHQPFHDAIAKALDLRDGVQHPTLITIHSFTPVMRDSGEVREVQLGLLYNRDQAFSQAMRRAVQAHFPFINVALNEPYDVTDEGDYTIPVHGERRGLPHVLIEIRSDCISDECGQTEWAEILETVIKLAAASVAKTKQHQ</sequence>
<proteinExistence type="predicted"/>
<dbReference type="OrthoDB" id="9815326at2"/>
<dbReference type="SUPFAM" id="SSF53187">
    <property type="entry name" value="Zn-dependent exopeptidases"/>
    <property type="match status" value="1"/>
</dbReference>
<dbReference type="InterPro" id="IPR007709">
    <property type="entry name" value="N-FG_amidohydro"/>
</dbReference>
<evidence type="ECO:0000313" key="1">
    <source>
        <dbReference type="EMBL" id="CDZ41420.1"/>
    </source>
</evidence>
<dbReference type="Proteomes" id="UP000039660">
    <property type="component" value="Unassembled WGS sequence"/>
</dbReference>
<dbReference type="PIRSF" id="PIRSF029730">
    <property type="entry name" value="UCP029730"/>
    <property type="match status" value="1"/>
</dbReference>
<dbReference type="Pfam" id="PF05013">
    <property type="entry name" value="FGase"/>
    <property type="match status" value="1"/>
</dbReference>
<accession>A0A0T7H1R3</accession>
<protein>
    <submittedName>
        <fullName evidence="2">N-formylglutamate amidohydrolase</fullName>
    </submittedName>
</protein>
<dbReference type="GO" id="GO:0016787">
    <property type="term" value="F:hydrolase activity"/>
    <property type="evidence" value="ECO:0007669"/>
    <property type="project" value="UniProtKB-KW"/>
</dbReference>
<gene>
    <name evidence="1" type="ORF">NGAL_HAMBI1145_58850</name>
    <name evidence="2" type="ORF">NGAL_HAMBI1189_49790</name>
</gene>
<dbReference type="InterPro" id="IPR011227">
    <property type="entry name" value="UCP029730"/>
</dbReference>
<evidence type="ECO:0000313" key="4">
    <source>
        <dbReference type="Proteomes" id="UP000046176"/>
    </source>
</evidence>
<reference evidence="3 4" key="1">
    <citation type="submission" date="2014-08" db="EMBL/GenBank/DDBJ databases">
        <authorList>
            <person name="Chen Y.-H."/>
        </authorList>
    </citation>
    <scope>NUCLEOTIDE SEQUENCE [LARGE SCALE GENOMIC DNA]</scope>
</reference>
<dbReference type="RefSeq" id="WP_080951346.1">
    <property type="nucleotide sequence ID" value="NZ_CCRH01000032.1"/>
</dbReference>
<dbReference type="AlphaFoldDB" id="A0A0T7H1R3"/>
<dbReference type="EMBL" id="CCRH01000032">
    <property type="protein sequence ID" value="CDZ41420.1"/>
    <property type="molecule type" value="Genomic_DNA"/>
</dbReference>
<name>A0A0T7H1R3_NEOGA</name>
<dbReference type="Proteomes" id="UP000046176">
    <property type="component" value="Unassembled WGS sequence"/>
</dbReference>
<evidence type="ECO:0000313" key="2">
    <source>
        <dbReference type="EMBL" id="CDZ53418.1"/>
    </source>
</evidence>
<organism evidence="2 3">
    <name type="scientific">Neorhizobium galegae bv. officinalis</name>
    <dbReference type="NCBI Taxonomy" id="323656"/>
    <lineage>
        <taxon>Bacteria</taxon>
        <taxon>Pseudomonadati</taxon>
        <taxon>Pseudomonadota</taxon>
        <taxon>Alphaproteobacteria</taxon>
        <taxon>Hyphomicrobiales</taxon>
        <taxon>Rhizobiaceae</taxon>
        <taxon>Rhizobium/Agrobacterium group</taxon>
        <taxon>Neorhizobium</taxon>
    </lineage>
</organism>
<keyword evidence="2" id="KW-0378">Hydrolase</keyword>